<gene>
    <name evidence="5" type="ORF">HMPREF9706_01640</name>
</gene>
<evidence type="ECO:0000313" key="5">
    <source>
        <dbReference type="EMBL" id="EKB53562.1"/>
    </source>
</evidence>
<feature type="compositionally biased region" description="Polar residues" evidence="2">
    <location>
        <begin position="46"/>
        <end position="55"/>
    </location>
</feature>
<evidence type="ECO:0000259" key="4">
    <source>
        <dbReference type="Pfam" id="PF04650"/>
    </source>
</evidence>
<reference evidence="5 6" key="1">
    <citation type="submission" date="2012-07" db="EMBL/GenBank/DDBJ databases">
        <title>The Genome Sequence of Facklamia hominis CCUG 36813.</title>
        <authorList>
            <consortium name="The Broad Institute Genome Sequencing Platform"/>
            <person name="Earl A."/>
            <person name="Ward D."/>
            <person name="Feldgarden M."/>
            <person name="Gevers D."/>
            <person name="Huys G."/>
            <person name="Walker B."/>
            <person name="Young S.K."/>
            <person name="Zeng Q."/>
            <person name="Gargeya S."/>
            <person name="Fitzgerald M."/>
            <person name="Haas B."/>
            <person name="Abouelleil A."/>
            <person name="Alvarado L."/>
            <person name="Arachchi H.M."/>
            <person name="Berlin A.M."/>
            <person name="Chapman S.B."/>
            <person name="Goldberg J."/>
            <person name="Griggs A."/>
            <person name="Gujja S."/>
            <person name="Hansen M."/>
            <person name="Howarth C."/>
            <person name="Imamovic A."/>
            <person name="Larimer J."/>
            <person name="McCowen C."/>
            <person name="Montmayeur A."/>
            <person name="Murphy C."/>
            <person name="Neiman D."/>
            <person name="Pearson M."/>
            <person name="Priest M."/>
            <person name="Roberts A."/>
            <person name="Saif S."/>
            <person name="Shea T."/>
            <person name="Sisk P."/>
            <person name="Sykes S."/>
            <person name="Wortman J."/>
            <person name="Nusbaum C."/>
            <person name="Birren B."/>
        </authorList>
    </citation>
    <scope>NUCLEOTIDE SEQUENCE [LARGE SCALE GENOMIC DNA]</scope>
    <source>
        <strain evidence="5 6">CCUG 36813</strain>
    </source>
</reference>
<dbReference type="STRING" id="883111.HMPREF9706_01640"/>
<evidence type="ECO:0000313" key="6">
    <source>
        <dbReference type="Proteomes" id="UP000004465"/>
    </source>
</evidence>
<organism evidence="5 6">
    <name type="scientific">Facklamia hominis CCUG 36813</name>
    <dbReference type="NCBI Taxonomy" id="883111"/>
    <lineage>
        <taxon>Bacteria</taxon>
        <taxon>Bacillati</taxon>
        <taxon>Bacillota</taxon>
        <taxon>Bacilli</taxon>
        <taxon>Lactobacillales</taxon>
        <taxon>Aerococcaceae</taxon>
        <taxon>Facklamia</taxon>
    </lineage>
</organism>
<dbReference type="NCBIfam" id="TIGR01168">
    <property type="entry name" value="YSIRK_signal"/>
    <property type="match status" value="1"/>
</dbReference>
<sequence>MEKNYRYAIRKTTLGVGSVAIAAILAGQVQTVKAQEVDLPQESVQIQNEAANNSVSEDEGRGATDSETLA</sequence>
<protein>
    <submittedName>
        <fullName evidence="5">YSIRK family Gram-positive signal peptide</fullName>
    </submittedName>
</protein>
<name>K1LN60_9LACT</name>
<dbReference type="PATRIC" id="fig|883111.3.peg.1660"/>
<proteinExistence type="predicted"/>
<evidence type="ECO:0000256" key="1">
    <source>
        <dbReference type="ARBA" id="ARBA00022729"/>
    </source>
</evidence>
<dbReference type="Pfam" id="PF04650">
    <property type="entry name" value="YSIRK_signal"/>
    <property type="match status" value="1"/>
</dbReference>
<feature type="signal peptide" evidence="3">
    <location>
        <begin position="1"/>
        <end position="22"/>
    </location>
</feature>
<evidence type="ECO:0000256" key="3">
    <source>
        <dbReference type="SAM" id="SignalP"/>
    </source>
</evidence>
<dbReference type="RefSeq" id="WP_006908948.1">
    <property type="nucleotide sequence ID" value="NZ_JH932292.1"/>
</dbReference>
<keyword evidence="1 3" id="KW-0732">Signal</keyword>
<comment type="caution">
    <text evidence="5">The sequence shown here is derived from an EMBL/GenBank/DDBJ whole genome shotgun (WGS) entry which is preliminary data.</text>
</comment>
<dbReference type="AlphaFoldDB" id="K1LN60"/>
<evidence type="ECO:0000256" key="2">
    <source>
        <dbReference type="SAM" id="MobiDB-lite"/>
    </source>
</evidence>
<accession>K1LN60</accession>
<keyword evidence="6" id="KW-1185">Reference proteome</keyword>
<feature type="region of interest" description="Disordered" evidence="2">
    <location>
        <begin position="46"/>
        <end position="70"/>
    </location>
</feature>
<dbReference type="InterPro" id="IPR005877">
    <property type="entry name" value="YSIRK_signal_dom"/>
</dbReference>
<dbReference type="Proteomes" id="UP000004465">
    <property type="component" value="Unassembled WGS sequence"/>
</dbReference>
<feature type="chain" id="PRO_5038769388" evidence="3">
    <location>
        <begin position="23"/>
        <end position="70"/>
    </location>
</feature>
<feature type="domain" description="YSIRK Gram-positive signal peptide" evidence="4">
    <location>
        <begin position="2"/>
        <end position="24"/>
    </location>
</feature>
<dbReference type="EMBL" id="AGZD01000012">
    <property type="protein sequence ID" value="EKB53562.1"/>
    <property type="molecule type" value="Genomic_DNA"/>
</dbReference>
<dbReference type="HOGENOM" id="CLU_2751850_0_0_9"/>